<gene>
    <name evidence="9" type="ORF">J2S05_002059</name>
</gene>
<feature type="transmembrane region" description="Helical" evidence="8">
    <location>
        <begin position="222"/>
        <end position="247"/>
    </location>
</feature>
<feature type="transmembrane region" description="Helical" evidence="8">
    <location>
        <begin position="196"/>
        <end position="215"/>
    </location>
</feature>
<dbReference type="PANTHER" id="PTHR36838:SF1">
    <property type="entry name" value="SLR1864 PROTEIN"/>
    <property type="match status" value="1"/>
</dbReference>
<evidence type="ECO:0000256" key="7">
    <source>
        <dbReference type="ARBA" id="ARBA00023136"/>
    </source>
</evidence>
<comment type="caution">
    <text evidence="9">The sequence shown here is derived from an EMBL/GenBank/DDBJ whole genome shotgun (WGS) entry which is preliminary data.</text>
</comment>
<dbReference type="InterPro" id="IPR038770">
    <property type="entry name" value="Na+/solute_symporter_sf"/>
</dbReference>
<reference evidence="9 10" key="1">
    <citation type="submission" date="2023-07" db="EMBL/GenBank/DDBJ databases">
        <title>Genomic Encyclopedia of Type Strains, Phase IV (KMG-IV): sequencing the most valuable type-strain genomes for metagenomic binning, comparative biology and taxonomic classification.</title>
        <authorList>
            <person name="Goeker M."/>
        </authorList>
    </citation>
    <scope>NUCLEOTIDE SEQUENCE [LARGE SCALE GENOMIC DNA]</scope>
    <source>
        <strain evidence="9 10">DSM 19154</strain>
    </source>
</reference>
<evidence type="ECO:0000256" key="4">
    <source>
        <dbReference type="ARBA" id="ARBA00022475"/>
    </source>
</evidence>
<evidence type="ECO:0000313" key="9">
    <source>
        <dbReference type="EMBL" id="MDQ0207260.1"/>
    </source>
</evidence>
<protein>
    <submittedName>
        <fullName evidence="9">Permease</fullName>
    </submittedName>
</protein>
<evidence type="ECO:0000256" key="2">
    <source>
        <dbReference type="ARBA" id="ARBA00010145"/>
    </source>
</evidence>
<sequence>MWIFLIEIIFQVMLPIFVLLVAGALLHRKFSFHLASFSKLLTYFFLPVVVFVNISNSNLDTGLLIEIGGFLVIQFVILAGVSWGLVKIFKMDPKLAPTFQNSIVLMNSGNFGLPVSQLVFAGNPLGISVQVIVLMFQNLITYTYGVMVSASTRSTGLWSNLSELFKTPIIYALVIGLIFYQMPWELPTFIQTPMQQVSNGFIALALLVLGAQIAYPTLKQFSLLFFVSIIGRLIMAPFIGLVIIWVMGLDGTVAQGLLIASSFPMSRNSALFALEYDNYPEYAAQAVLVSTVASCFTVTFFIYLSQVLF</sequence>
<dbReference type="Gene3D" id="1.20.1530.20">
    <property type="match status" value="1"/>
</dbReference>
<feature type="transmembrane region" description="Helical" evidence="8">
    <location>
        <begin position="168"/>
        <end position="184"/>
    </location>
</feature>
<dbReference type="PANTHER" id="PTHR36838">
    <property type="entry name" value="AUXIN EFFLUX CARRIER FAMILY PROTEIN"/>
    <property type="match status" value="1"/>
</dbReference>
<feature type="transmembrane region" description="Helical" evidence="8">
    <location>
        <begin position="6"/>
        <end position="25"/>
    </location>
</feature>
<keyword evidence="3" id="KW-0813">Transport</keyword>
<keyword evidence="5 8" id="KW-0812">Transmembrane</keyword>
<keyword evidence="10" id="KW-1185">Reference proteome</keyword>
<feature type="transmembrane region" description="Helical" evidence="8">
    <location>
        <begin position="37"/>
        <end position="55"/>
    </location>
</feature>
<feature type="transmembrane region" description="Helical" evidence="8">
    <location>
        <begin position="282"/>
        <end position="304"/>
    </location>
</feature>
<dbReference type="EMBL" id="JAUSUA010000002">
    <property type="protein sequence ID" value="MDQ0207260.1"/>
    <property type="molecule type" value="Genomic_DNA"/>
</dbReference>
<evidence type="ECO:0000256" key="5">
    <source>
        <dbReference type="ARBA" id="ARBA00022692"/>
    </source>
</evidence>
<evidence type="ECO:0000313" key="10">
    <source>
        <dbReference type="Proteomes" id="UP001225034"/>
    </source>
</evidence>
<keyword evidence="7 8" id="KW-0472">Membrane</keyword>
<comment type="subcellular location">
    <subcellularLocation>
        <location evidence="1">Cell membrane</location>
        <topology evidence="1">Multi-pass membrane protein</topology>
    </subcellularLocation>
</comment>
<dbReference type="Proteomes" id="UP001225034">
    <property type="component" value="Unassembled WGS sequence"/>
</dbReference>
<keyword evidence="4" id="KW-1003">Cell membrane</keyword>
<accession>A0ABT9YHD3</accession>
<name>A0ABT9YHD3_9BACI</name>
<dbReference type="RefSeq" id="WP_306982410.1">
    <property type="nucleotide sequence ID" value="NZ_JAUSUA010000002.1"/>
</dbReference>
<organism evidence="9 10">
    <name type="scientific">Alkalicoccobacillus murimartini</name>
    <dbReference type="NCBI Taxonomy" id="171685"/>
    <lineage>
        <taxon>Bacteria</taxon>
        <taxon>Bacillati</taxon>
        <taxon>Bacillota</taxon>
        <taxon>Bacilli</taxon>
        <taxon>Bacillales</taxon>
        <taxon>Bacillaceae</taxon>
        <taxon>Alkalicoccobacillus</taxon>
    </lineage>
</organism>
<comment type="similarity">
    <text evidence="2">Belongs to the auxin efflux carrier (TC 2.A.69) family.</text>
</comment>
<proteinExistence type="inferred from homology"/>
<evidence type="ECO:0000256" key="1">
    <source>
        <dbReference type="ARBA" id="ARBA00004651"/>
    </source>
</evidence>
<dbReference type="InterPro" id="IPR004776">
    <property type="entry name" value="Mem_transp_PIN-like"/>
</dbReference>
<keyword evidence="6 8" id="KW-1133">Transmembrane helix</keyword>
<dbReference type="Pfam" id="PF03547">
    <property type="entry name" value="Mem_trans"/>
    <property type="match status" value="2"/>
</dbReference>
<evidence type="ECO:0000256" key="6">
    <source>
        <dbReference type="ARBA" id="ARBA00022989"/>
    </source>
</evidence>
<feature type="transmembrane region" description="Helical" evidence="8">
    <location>
        <begin position="67"/>
        <end position="86"/>
    </location>
</feature>
<evidence type="ECO:0000256" key="8">
    <source>
        <dbReference type="SAM" id="Phobius"/>
    </source>
</evidence>
<evidence type="ECO:0000256" key="3">
    <source>
        <dbReference type="ARBA" id="ARBA00022448"/>
    </source>
</evidence>